<dbReference type="EMBL" id="CP031844">
    <property type="protein sequence ID" value="QEE11486.1"/>
    <property type="molecule type" value="Genomic_DNA"/>
</dbReference>
<keyword evidence="5" id="KW-1134">Transmembrane beta strand</keyword>
<dbReference type="SUPFAM" id="SSF54523">
    <property type="entry name" value="Pili subunits"/>
    <property type="match status" value="1"/>
</dbReference>
<feature type="domain" description="Trimeric autotransporter adhesin YadA-like head" evidence="13">
    <location>
        <begin position="160"/>
        <end position="186"/>
    </location>
</feature>
<dbReference type="Gene3D" id="2.150.10.10">
    <property type="entry name" value="Serralysin-like metalloprotease, C-terminal"/>
    <property type="match status" value="6"/>
</dbReference>
<feature type="domain" description="Trimeric autotransporter adhesin YadA-like stalk" evidence="14">
    <location>
        <begin position="1815"/>
        <end position="1844"/>
    </location>
</feature>
<dbReference type="RefSeq" id="WP_167309288.1">
    <property type="nucleotide sequence ID" value="NZ_CP031844.2"/>
</dbReference>
<dbReference type="GO" id="GO:0009986">
    <property type="term" value="C:cell surface"/>
    <property type="evidence" value="ECO:0007669"/>
    <property type="project" value="UniProtKB-SubCell"/>
</dbReference>
<dbReference type="InterPro" id="IPR008640">
    <property type="entry name" value="Adhesin_Head_dom"/>
</dbReference>
<keyword evidence="8" id="KW-0653">Protein transport</keyword>
<evidence type="ECO:0000256" key="11">
    <source>
        <dbReference type="SAM" id="Coils"/>
    </source>
</evidence>
<evidence type="ECO:0000256" key="6">
    <source>
        <dbReference type="ARBA" id="ARBA00022692"/>
    </source>
</evidence>
<dbReference type="CDD" id="cd12820">
    <property type="entry name" value="LbR_YadA-like"/>
    <property type="match status" value="1"/>
</dbReference>
<dbReference type="InterPro" id="IPR005594">
    <property type="entry name" value="YadA_C"/>
</dbReference>
<comment type="subcellular location">
    <subcellularLocation>
        <location evidence="2">Cell outer membrane</location>
    </subcellularLocation>
    <subcellularLocation>
        <location evidence="1">Cell surface</location>
    </subcellularLocation>
</comment>
<keyword evidence="11" id="KW-0175">Coiled coil</keyword>
<dbReference type="Pfam" id="PF05658">
    <property type="entry name" value="YadA_head"/>
    <property type="match status" value="4"/>
</dbReference>
<comment type="similarity">
    <text evidence="3">Belongs to the autotransporter-2 (AT-2) (TC 1.B.40) family.</text>
</comment>
<evidence type="ECO:0000259" key="13">
    <source>
        <dbReference type="Pfam" id="PF05658"/>
    </source>
</evidence>
<feature type="domain" description="Trimeric autotransporter adhesin YadA-like stalk" evidence="14">
    <location>
        <begin position="2318"/>
        <end position="2354"/>
    </location>
</feature>
<feature type="domain" description="Trimeric autotransporter adhesin YadA-like stalk" evidence="14">
    <location>
        <begin position="2648"/>
        <end position="2678"/>
    </location>
</feature>
<feature type="domain" description="Trimeric autotransporter adhesin YadA-like stalk" evidence="14">
    <location>
        <begin position="749"/>
        <end position="780"/>
    </location>
</feature>
<feature type="domain" description="Trimeric autotransporter adhesin YadA-like head" evidence="13">
    <location>
        <begin position="202"/>
        <end position="226"/>
    </location>
</feature>
<dbReference type="Pfam" id="PF05662">
    <property type="entry name" value="YadA_stalk"/>
    <property type="match status" value="19"/>
</dbReference>
<evidence type="ECO:0000256" key="4">
    <source>
        <dbReference type="ARBA" id="ARBA00022448"/>
    </source>
</evidence>
<evidence type="ECO:0000256" key="7">
    <source>
        <dbReference type="ARBA" id="ARBA00022729"/>
    </source>
</evidence>
<dbReference type="SUPFAM" id="SSF101967">
    <property type="entry name" value="Adhesin YadA, collagen-binding domain"/>
    <property type="match status" value="8"/>
</dbReference>
<dbReference type="Gene3D" id="6.10.250.2030">
    <property type="match status" value="2"/>
</dbReference>
<feature type="domain" description="Trimeric autotransporter adhesin YadA-like stalk" evidence="14">
    <location>
        <begin position="1940"/>
        <end position="1971"/>
    </location>
</feature>
<feature type="domain" description="Trimeric autotransporter adhesin YadA-like stalk" evidence="14">
    <location>
        <begin position="1246"/>
        <end position="1276"/>
    </location>
</feature>
<feature type="domain" description="Trimeric autotransporter adhesin YadA-like head" evidence="13">
    <location>
        <begin position="284"/>
        <end position="307"/>
    </location>
</feature>
<dbReference type="Pfam" id="PF03895">
    <property type="entry name" value="YadA_anchor"/>
    <property type="match status" value="1"/>
</dbReference>
<evidence type="ECO:0000259" key="14">
    <source>
        <dbReference type="Pfam" id="PF05662"/>
    </source>
</evidence>
<evidence type="ECO:0000313" key="15">
    <source>
        <dbReference type="EMBL" id="QEE11486.1"/>
    </source>
</evidence>
<keyword evidence="6" id="KW-0812">Transmembrane</keyword>
<evidence type="ECO:0000256" key="5">
    <source>
        <dbReference type="ARBA" id="ARBA00022452"/>
    </source>
</evidence>
<keyword evidence="4" id="KW-0813">Transport</keyword>
<sequence>MKELSVILKKNKWDSSPVSQSLSFSTKLSFGTAMAMLLSSILPVAASNLAITAAKNLSQNSPDVHYPKGSHGSIVFSGDDDYCGADNVIGRGGTTVRTATAITVEEEYRRFLEYRIINGFSPYSQSSEKQKWTGDGKTTGNIGYMGKDSTGGDQNIMPEAYGIYSFATGCGSAALGNYSVAFGANATARTGGSQAFGVAALASGKVTVAIGVGSEASGDAGVALGGLATASGERSIAIGTRSSAQGEESIAIGSGTKGEKQNNSALAMGIQAIAIGSHAVGSQDYSVVVGASAVASVSKGIALGYGSVADVGDGILGYNPMEDAPSKDKSATWKSSVGALSIGNPKENITRQITGVASGSEDTDAVNVAQLKALRAMITEQGSWDLVVAGAENTVIGSGEKLELKTGSNNFKITSDTRDKKVTFDLAKDITLDSVKLGGEDLAEAVNFVTLDATGLIVKDGPKITTTGISAGNKKITGVIEGTDETDAVNFAQLKGLQDNVNKGWSLSVGDENTKTVLMGDTVDFSALSKNLNITKGKDDNKVTFDLAKDITLESVKTGENTLDKTGLIIKDGPQITTTGVNVGNKKITGVKKGTDETDAVNFAQLKELKDSISTSTSKDGLSEWNKDKVRIGVPGNKAERKGAVAIGRTLESHETSVLADYGIAIGSGARVKENAKDAISFGRNSEVRTEAGVALGAFSIADRAKYVRGYDPRTGKTSVRDPKNPFDGVWENTYGAVSVGASNISTRQIMHVAAGSEDDDAVNVGQLKALRSMITEQGSWNLSVGDKKTIVGPGNTLTLAAKNSNLIITSDDKEKKVTFDLAHDITLDSIKLGDNTLDKTGLTIKDGPRMTTAGIFAGNKKITGVQKGTENTDAVNFVQLKELQDNVNKGWNLSVGDKNTKAILMGDTVDFSALSKNLNITKGKDDNKVTFDLAKDITLDSIKLGDNTLDKTGLIIKNGPQVTTTGINAGNKKITGVQKGTENTDAVNFAQLKDAISTSTSKDQLSEWNKDTVRIGVLNDRAERKGAVAIGRTLEVHETSVFADYGIAIGSGARVKEKAKSGISIGHNSEVRAEDGVALGAFSSADRVNNVRGYDPRTGKPSVMDPNNPFDGVWRGAHSAVSVGHSNTATRQIIHVAAGSEDDDAVNVGQLKALRSMITEQGSWNLSVGDKKTVVDPGDTLILAAENSNLIITSDDKEKKVTFDLAHDITLESVKAGENTLDKTGLIIANGPKVMTVGIDAGNKKITGVAEGANDTDAVNFAQLKQIEKDVKEQVASSSFVKQNADTQHITIGKDTDGDKIDIANNKNEQRTLTGIKEAALSAESNEAVTGSQLFETNNDVTTLKNNFSEIQISVAGVQTNLSTIANNTSQYLGGDANVLNGKAPTYTFEDKSYHDVASAFSGVSSSFTEVKQQITNVNNSITNVENQIKNVVSESLVQQEKGTQHITIGKDIGGDKVDIANKNGDKRTLTGIKEAALLEDSNEAVTGSQLFETNNKVATYLGGGASYKDGKWSDPTFKVQTVDDQGNKKDEAYTDVAAAFVGVSTSIMNVQNKVTNDIKNKFSELNQNITNITQQVTGDALLWNDEAQAFAALHKKKAEEQEKTTGAQENSKITFLLDGAISKDSTDAITGKQLYSTSNTFATYLDKGAGYDAEGNWKAPNFKVKTVNSDGKEEDKTYPDVAEAFEGVGISLTNVQNKVTEQISSVINKLENKNLVKWNEEENLINIGKEKEGSEINITNTSGKDRTLSGVKAAINNNEAVNKEQFDKGLKDFSRSLQSDDSAVVHYDKKAEGGIDYTSVTLGGKDRGFTTLHNVADGIIADKSHDAITGGQIYKIGEDIAKFLGGNAAFSNGAFTGPTYILSEISKEDKVTNKSFNDVGSAFEGLDENIKNVNQRIKEVSEGVAQDSLSWSKKKGAFVAVHGEDGAKSNSKLTSLLDGTVSHGSTDAVTGSQLFETNKTVAKYLGGGAGYRDGVWSDPIFTVTTVNDKGKEEEKTYQNVAEAFEGVGTSITNVQNKVTNDITNKFNEFTQNITNITQQVQGDALLWSNTDNAFVADHKKDGEKTKSKITHLLDGDIASGSTDAVTGGQLYLMNEQLASYLGGGAGYDTEGKWQAPSFKVKTVKKDGNSEDKNYTNVADALAGVGTSFTNVQNKFTNEITNQINYLQSDDSAVIHYDKKDGTINYGSVTFGGKDKTPTSLHNVANGIISDKSHDAVTGGQIYKIGEDIAKFLGGNAAFNNGAFTQPTYKLSSVDSTGKIADNTFNDVGSAFVGLDENIKNVNQRIREVSEGVAQDSLSWSKEANAFVALHGKKDSKITHILGGDITTNSSDAVNGSQLYLMNNTLASYFGGGAEYKEGKWISPNFKVYTVSADGSKVEEQSYKTVAEAFAGVGSSFTNIHKELKNEINQVVGDSLVKQDEKTKRITIGGEKDGSEINVANSMNGVRSLSGVKAGLLAAESTEAINGSQLYSVINVLTRYFSGDAEYKDGKWLAPSFKVAQFTADSVVSKRENYTNVASAFEGVNESMIKINNRIHDVEQSIFSSGLNWSETEKAFDARHEGQDSKIKHVADGEISEGSKEAVNGSQLWQTNKKVKEVKSHVNRLDKQVKDIASVADIAVKYDKGNDGKKKNKVTLIGMSESDPVLIDNVADGRIESGSKEAVTGGQLYDYTDQQMNLVLSNAKRYTDERFNDIVNNTVNNVVNETKSYTDIKFEALRYEIKEIRKESKEAAAVGLAVSNLSYEDTPGSLSLSIGTGVWRNQYAFAIGAGYMSENGKIRSNISATSSGGHWGIGAGLRVKLN</sequence>
<protein>
    <submittedName>
        <fullName evidence="15">Surface protein/Bartonella adhesin</fullName>
    </submittedName>
</protein>
<dbReference type="Gene3D" id="6.20.50.100">
    <property type="match status" value="5"/>
</dbReference>
<keyword evidence="7" id="KW-0732">Signal</keyword>
<dbReference type="InterPro" id="IPR008635">
    <property type="entry name" value="Coiled_stalk_dom"/>
</dbReference>
<evidence type="ECO:0000313" key="16">
    <source>
        <dbReference type="Proteomes" id="UP000321311"/>
    </source>
</evidence>
<reference evidence="16" key="1">
    <citation type="submission" date="2019-07" db="EMBL/GenBank/DDBJ databases">
        <title>Bartonella kosoyii sp. nov. and Bartonella krasnovii sp. nov., two novel members of the Bartonella elizabethae complex sensu lato, isolated from black rats and wild desert rodent-fleas.</title>
        <authorList>
            <person name="Gutierrez R."/>
            <person name="Shalit T."/>
            <person name="Markus B."/>
            <person name="Yuan C."/>
            <person name="Nachum-Biala Y."/>
            <person name="Elad D."/>
            <person name="Harrus S."/>
        </authorList>
    </citation>
    <scope>NUCLEOTIDE SEQUENCE [LARGE SCALE GENOMIC DNA]</scope>
    <source>
        <strain evidence="16">OE 1-1</strain>
    </source>
</reference>
<feature type="domain" description="Trimeric autotransporter adhesin YadA-like stalk" evidence="14">
    <location>
        <begin position="2070"/>
        <end position="2106"/>
    </location>
</feature>
<dbReference type="Gene3D" id="6.10.250.2040">
    <property type="match status" value="1"/>
</dbReference>
<evidence type="ECO:0000256" key="8">
    <source>
        <dbReference type="ARBA" id="ARBA00022927"/>
    </source>
</evidence>
<dbReference type="GO" id="GO:0015031">
    <property type="term" value="P:protein transport"/>
    <property type="evidence" value="ECO:0007669"/>
    <property type="project" value="UniProtKB-KW"/>
</dbReference>
<evidence type="ECO:0000256" key="3">
    <source>
        <dbReference type="ARBA" id="ARBA00005848"/>
    </source>
</evidence>
<dbReference type="Proteomes" id="UP000321311">
    <property type="component" value="Chromosome"/>
</dbReference>
<evidence type="ECO:0000256" key="2">
    <source>
        <dbReference type="ARBA" id="ARBA00004442"/>
    </source>
</evidence>
<feature type="domain" description="Trimeric autotransporter adhesin YadA-like stalk" evidence="14">
    <location>
        <begin position="2203"/>
        <end position="2232"/>
    </location>
</feature>
<evidence type="ECO:0000256" key="10">
    <source>
        <dbReference type="ARBA" id="ARBA00023237"/>
    </source>
</evidence>
<evidence type="ECO:0000259" key="12">
    <source>
        <dbReference type="Pfam" id="PF03895"/>
    </source>
</evidence>
<feature type="domain" description="Trimeric autotransporter adhesin YadA-like stalk" evidence="14">
    <location>
        <begin position="352"/>
        <end position="380"/>
    </location>
</feature>
<feature type="domain" description="Trimeric autotransporter adhesin YadA-like head" evidence="13">
    <location>
        <begin position="230"/>
        <end position="255"/>
    </location>
</feature>
<dbReference type="KEGG" id="barn:D1092_00180"/>
<feature type="coiled-coil region" evidence="11">
    <location>
        <begin position="1409"/>
        <end position="1436"/>
    </location>
</feature>
<dbReference type="Gene3D" id="1.20.5.170">
    <property type="match status" value="7"/>
</dbReference>
<dbReference type="Gene3D" id="2.20.70.140">
    <property type="match status" value="5"/>
</dbReference>
<dbReference type="NCBIfam" id="NF033870">
    <property type="entry name" value="VOMP_auto_Cterm"/>
    <property type="match status" value="1"/>
</dbReference>
<feature type="domain" description="Trimeric autotransporter adhesin YadA-like stalk" evidence="14">
    <location>
        <begin position="2567"/>
        <end position="2598"/>
    </location>
</feature>
<name>A0A5B9CYW5_9HYPH</name>
<dbReference type="GO" id="GO:0009279">
    <property type="term" value="C:cell outer membrane"/>
    <property type="evidence" value="ECO:0007669"/>
    <property type="project" value="UniProtKB-SubCell"/>
</dbReference>
<keyword evidence="9" id="KW-0472">Membrane</keyword>
<dbReference type="InterPro" id="IPR045584">
    <property type="entry name" value="Pilin-like"/>
</dbReference>
<evidence type="ECO:0000256" key="1">
    <source>
        <dbReference type="ARBA" id="ARBA00004241"/>
    </source>
</evidence>
<dbReference type="InterPro" id="IPR011049">
    <property type="entry name" value="Serralysin-like_metalloprot_C"/>
</dbReference>
<accession>A0A5B9CYW5</accession>
<feature type="domain" description="Trimeric autotransporter adhesin YadA-like stalk" evidence="14">
    <location>
        <begin position="587"/>
        <end position="618"/>
    </location>
</feature>
<feature type="domain" description="Trimeric autotransporter adhesin YadA-like stalk" evidence="14">
    <location>
        <begin position="862"/>
        <end position="901"/>
    </location>
</feature>
<organism evidence="15 16">
    <name type="scientific">Bartonella krasnovii</name>
    <dbReference type="NCBI Taxonomy" id="2267275"/>
    <lineage>
        <taxon>Bacteria</taxon>
        <taxon>Pseudomonadati</taxon>
        <taxon>Pseudomonadota</taxon>
        <taxon>Alphaproteobacteria</taxon>
        <taxon>Hyphomicrobiales</taxon>
        <taxon>Bartonellaceae</taxon>
        <taxon>Bartonella</taxon>
    </lineage>
</organism>
<feature type="domain" description="Trimeric autotransporter adhesin YadA-like stalk" evidence="14">
    <location>
        <begin position="475"/>
        <end position="514"/>
    </location>
</feature>
<feature type="domain" description="Trimeric autotransporter adhesin YadA-like stalk" evidence="14">
    <location>
        <begin position="2451"/>
        <end position="2485"/>
    </location>
</feature>
<evidence type="ECO:0000256" key="9">
    <source>
        <dbReference type="ARBA" id="ARBA00023136"/>
    </source>
</evidence>
<feature type="domain" description="Trimeric autotransporter adhesin YadA-like stalk" evidence="14">
    <location>
        <begin position="974"/>
        <end position="1003"/>
    </location>
</feature>
<feature type="domain" description="Trimeric autotransporter adhesin YadA-like stalk" evidence="14">
    <location>
        <begin position="1619"/>
        <end position="1651"/>
    </location>
</feature>
<proteinExistence type="inferred from homology"/>
<gene>
    <name evidence="15" type="ORF">D1092_00180</name>
</gene>
<feature type="domain" description="Trimeric autotransporter adhesin YadA-like stalk" evidence="14">
    <location>
        <begin position="1329"/>
        <end position="1350"/>
    </location>
</feature>
<feature type="domain" description="Trimeric autotransporter adhesin YadA-like stalk" evidence="14">
    <location>
        <begin position="1133"/>
        <end position="1164"/>
    </location>
</feature>
<feature type="domain" description="Trimeric autotransporter adhesin YadA-like C-terminal membrane anchor" evidence="12">
    <location>
        <begin position="2746"/>
        <end position="2798"/>
    </location>
</feature>
<feature type="domain" description="Trimeric autotransporter adhesin YadA-like stalk" evidence="14">
    <location>
        <begin position="1486"/>
        <end position="1510"/>
    </location>
</feature>
<dbReference type="GeneID" id="71062331"/>
<dbReference type="Gene3D" id="3.30.1300.30">
    <property type="entry name" value="GSPII I/J protein-like"/>
    <property type="match status" value="1"/>
</dbReference>
<dbReference type="Gene3D" id="6.10.250.2120">
    <property type="match status" value="2"/>
</dbReference>
<keyword evidence="10" id="KW-0998">Cell outer membrane</keyword>